<dbReference type="Proteomes" id="UP001107558">
    <property type="component" value="Chromosome 3"/>
</dbReference>
<dbReference type="PROSITE" id="PS50097">
    <property type="entry name" value="BTB"/>
    <property type="match status" value="1"/>
</dbReference>
<dbReference type="Pfam" id="PF07707">
    <property type="entry name" value="BACK"/>
    <property type="match status" value="1"/>
</dbReference>
<dbReference type="SUPFAM" id="SSF49599">
    <property type="entry name" value="TRAF domain-like"/>
    <property type="match status" value="1"/>
</dbReference>
<sequence>MSDEDKYVANRKIIWKVNNITSEKLKYLNFYSNSISFHFSTKTSWAFLLRGYENKLGFFFVRNFPEGKGIEDEDEFDVKLDLEIRGVDGQVLEKRAFSRKSYEFTVKTADWGWKNICEYAKIFSDTNYLSDGNTLTFFIDVTLEQTQKELKKRDLHPLLLNYSKHFNNSNLSDFIITSSDNRKFYAHRVILASQSSFFDKLFAGEPLDNNKLRNMSIPDADSVTLQELLRFMYTGQVEKIDEYARDLLYVAHKYNVKELKQQCISILVQKIKFSNIFDILSLAEKCSAQRLIYECLQFIVKNYLNIITHKDWKKLGLDMMIQIIDAMGQEGGNEKILFGSL</sequence>
<evidence type="ECO:0000259" key="1">
    <source>
        <dbReference type="PROSITE" id="PS50097"/>
    </source>
</evidence>
<organism evidence="2 3">
    <name type="scientific">Polypedilum vanderplanki</name>
    <name type="common">Sleeping chironomid midge</name>
    <dbReference type="NCBI Taxonomy" id="319348"/>
    <lineage>
        <taxon>Eukaryota</taxon>
        <taxon>Metazoa</taxon>
        <taxon>Ecdysozoa</taxon>
        <taxon>Arthropoda</taxon>
        <taxon>Hexapoda</taxon>
        <taxon>Insecta</taxon>
        <taxon>Pterygota</taxon>
        <taxon>Neoptera</taxon>
        <taxon>Endopterygota</taxon>
        <taxon>Diptera</taxon>
        <taxon>Nematocera</taxon>
        <taxon>Chironomoidea</taxon>
        <taxon>Chironomidae</taxon>
        <taxon>Chironominae</taxon>
        <taxon>Polypedilum</taxon>
        <taxon>Polypedilum</taxon>
    </lineage>
</organism>
<evidence type="ECO:0000313" key="3">
    <source>
        <dbReference type="Proteomes" id="UP001107558"/>
    </source>
</evidence>
<dbReference type="InterPro" id="IPR000210">
    <property type="entry name" value="BTB/POZ_dom"/>
</dbReference>
<accession>A0A9J6BMA2</accession>
<dbReference type="PANTHER" id="PTHR24413">
    <property type="entry name" value="SPECKLE-TYPE POZ PROTEIN"/>
    <property type="match status" value="1"/>
</dbReference>
<dbReference type="InterPro" id="IPR011333">
    <property type="entry name" value="SKP1/BTB/POZ_sf"/>
</dbReference>
<dbReference type="SUPFAM" id="SSF54695">
    <property type="entry name" value="POZ domain"/>
    <property type="match status" value="1"/>
</dbReference>
<keyword evidence="3" id="KW-1185">Reference proteome</keyword>
<dbReference type="AlphaFoldDB" id="A0A9J6BMA2"/>
<dbReference type="Gene3D" id="1.25.40.420">
    <property type="match status" value="1"/>
</dbReference>
<dbReference type="OrthoDB" id="7788529at2759"/>
<dbReference type="SMART" id="SM00225">
    <property type="entry name" value="BTB"/>
    <property type="match status" value="1"/>
</dbReference>
<protein>
    <recommendedName>
        <fullName evidence="1">BTB domain-containing protein</fullName>
    </recommendedName>
</protein>
<gene>
    <name evidence="2" type="ORF">PVAND_001221</name>
</gene>
<dbReference type="Gene3D" id="2.60.210.10">
    <property type="entry name" value="Apoptosis, Tumor Necrosis Factor Receptor Associated Protein 2, Chain A"/>
    <property type="match status" value="1"/>
</dbReference>
<dbReference type="Pfam" id="PF00651">
    <property type="entry name" value="BTB"/>
    <property type="match status" value="1"/>
</dbReference>
<dbReference type="InterPro" id="IPR008974">
    <property type="entry name" value="TRAF-like"/>
</dbReference>
<reference evidence="2" key="1">
    <citation type="submission" date="2021-03" db="EMBL/GenBank/DDBJ databases">
        <title>Chromosome level genome of the anhydrobiotic midge Polypedilum vanderplanki.</title>
        <authorList>
            <person name="Yoshida Y."/>
            <person name="Kikawada T."/>
            <person name="Gusev O."/>
        </authorList>
    </citation>
    <scope>NUCLEOTIDE SEQUENCE</scope>
    <source>
        <strain evidence="2">NIAS01</strain>
        <tissue evidence="2">Whole body or cell culture</tissue>
    </source>
</reference>
<dbReference type="CDD" id="cd18186">
    <property type="entry name" value="BTB_POZ_ZBTB_KLHL-like"/>
    <property type="match status" value="1"/>
</dbReference>
<evidence type="ECO:0000313" key="2">
    <source>
        <dbReference type="EMBL" id="KAG5670996.1"/>
    </source>
</evidence>
<feature type="domain" description="BTB" evidence="1">
    <location>
        <begin position="172"/>
        <end position="241"/>
    </location>
</feature>
<dbReference type="CDD" id="cd14733">
    <property type="entry name" value="BACK"/>
    <property type="match status" value="1"/>
</dbReference>
<proteinExistence type="predicted"/>
<dbReference type="InterPro" id="IPR011705">
    <property type="entry name" value="BACK"/>
</dbReference>
<name>A0A9J6BMA2_POLVA</name>
<comment type="caution">
    <text evidence="2">The sequence shown here is derived from an EMBL/GenBank/DDBJ whole genome shotgun (WGS) entry which is preliminary data.</text>
</comment>
<dbReference type="EMBL" id="JADBJN010000003">
    <property type="protein sequence ID" value="KAG5670996.1"/>
    <property type="molecule type" value="Genomic_DNA"/>
</dbReference>
<dbReference type="Gene3D" id="3.30.710.10">
    <property type="entry name" value="Potassium Channel Kv1.1, Chain A"/>
    <property type="match status" value="1"/>
</dbReference>